<organism evidence="3 4">
    <name type="scientific">Limnoglobus roseus</name>
    <dbReference type="NCBI Taxonomy" id="2598579"/>
    <lineage>
        <taxon>Bacteria</taxon>
        <taxon>Pseudomonadati</taxon>
        <taxon>Planctomycetota</taxon>
        <taxon>Planctomycetia</taxon>
        <taxon>Gemmatales</taxon>
        <taxon>Gemmataceae</taxon>
        <taxon>Limnoglobus</taxon>
    </lineage>
</organism>
<dbReference type="SUPFAM" id="SSF82771">
    <property type="entry name" value="GIY-YIG endonuclease"/>
    <property type="match status" value="1"/>
</dbReference>
<dbReference type="InterPro" id="IPR000305">
    <property type="entry name" value="GIY-YIG_endonuc"/>
</dbReference>
<dbReference type="Proteomes" id="UP000324974">
    <property type="component" value="Chromosome"/>
</dbReference>
<dbReference type="EMBL" id="CP042425">
    <property type="protein sequence ID" value="QEL19631.1"/>
    <property type="molecule type" value="Genomic_DNA"/>
</dbReference>
<gene>
    <name evidence="3" type="ORF">PX52LOC_06707</name>
</gene>
<evidence type="ECO:0000256" key="1">
    <source>
        <dbReference type="ARBA" id="ARBA00007435"/>
    </source>
</evidence>
<dbReference type="InterPro" id="IPR050190">
    <property type="entry name" value="UPF0213_domain"/>
</dbReference>
<dbReference type="CDD" id="cd10456">
    <property type="entry name" value="GIY-YIG_UPF0213"/>
    <property type="match status" value="1"/>
</dbReference>
<accession>A0A5C1AK94</accession>
<evidence type="ECO:0000313" key="4">
    <source>
        <dbReference type="Proteomes" id="UP000324974"/>
    </source>
</evidence>
<dbReference type="Pfam" id="PF11731">
    <property type="entry name" value="Cdd1"/>
    <property type="match status" value="1"/>
</dbReference>
<name>A0A5C1AK94_9BACT</name>
<feature type="domain" description="GIY-YIG" evidence="2">
    <location>
        <begin position="15"/>
        <end position="90"/>
    </location>
</feature>
<dbReference type="PANTHER" id="PTHR34477:SF1">
    <property type="entry name" value="UPF0213 PROTEIN YHBQ"/>
    <property type="match status" value="1"/>
</dbReference>
<dbReference type="InterPro" id="IPR035901">
    <property type="entry name" value="GIY-YIG_endonuc_sf"/>
</dbReference>
<dbReference type="KEGG" id="lrs:PX52LOC_06707"/>
<proteinExistence type="inferred from homology"/>
<dbReference type="PROSITE" id="PS50164">
    <property type="entry name" value="GIY_YIG"/>
    <property type="match status" value="1"/>
</dbReference>
<reference evidence="4" key="1">
    <citation type="submission" date="2019-08" db="EMBL/GenBank/DDBJ databases">
        <title>Limnoglobus roseus gen. nov., sp. nov., a novel freshwater planctomycete with a giant genome from the family Gemmataceae.</title>
        <authorList>
            <person name="Kulichevskaya I.S."/>
            <person name="Naumoff D.G."/>
            <person name="Miroshnikov K."/>
            <person name="Ivanova A."/>
            <person name="Philippov D.A."/>
            <person name="Hakobyan A."/>
            <person name="Rijpstra I.C."/>
            <person name="Sinninghe Damste J.S."/>
            <person name="Liesack W."/>
            <person name="Dedysh S.N."/>
        </authorList>
    </citation>
    <scope>NUCLEOTIDE SEQUENCE [LARGE SCALE GENOMIC DNA]</scope>
    <source>
        <strain evidence="4">PX52</strain>
    </source>
</reference>
<dbReference type="PANTHER" id="PTHR34477">
    <property type="entry name" value="UPF0213 PROTEIN YHBQ"/>
    <property type="match status" value="1"/>
</dbReference>
<comment type="similarity">
    <text evidence="1">Belongs to the UPF0213 family.</text>
</comment>
<dbReference type="Gene3D" id="3.40.1440.10">
    <property type="entry name" value="GIY-YIG endonuclease"/>
    <property type="match status" value="1"/>
</dbReference>
<evidence type="ECO:0000313" key="3">
    <source>
        <dbReference type="EMBL" id="QEL19631.1"/>
    </source>
</evidence>
<dbReference type="AlphaFoldDB" id="A0A5C1AK94"/>
<sequence>MPSKVRQPSAPLSVETWVVYIVRCADGSLYTGITKDVARRCRQHNAGTASRYTRSRGPVTLVYQEQQPDQSSALKREVAIKALTRRDKMAMIQRRKRPAKGVRVAARLEDIPNVGPAIATDLRQLGIATPAELPGRDPYVMYDDLCRITGCRHDPCVLDTFLAAVRYMEGAPKKPWWAYTAERKRVLAARNSTK</sequence>
<keyword evidence="4" id="KW-1185">Reference proteome</keyword>
<dbReference type="InterPro" id="IPR021725">
    <property type="entry name" value="Cdd1"/>
</dbReference>
<dbReference type="Pfam" id="PF01541">
    <property type="entry name" value="GIY-YIG"/>
    <property type="match status" value="1"/>
</dbReference>
<evidence type="ECO:0000259" key="2">
    <source>
        <dbReference type="PROSITE" id="PS50164"/>
    </source>
</evidence>
<dbReference type="Gene3D" id="1.10.150.20">
    <property type="entry name" value="5' to 3' exonuclease, C-terminal subdomain"/>
    <property type="match status" value="1"/>
</dbReference>
<protein>
    <submittedName>
        <fullName evidence="3">Mitomycin resistance protein</fullName>
    </submittedName>
</protein>